<dbReference type="Pfam" id="PF17802">
    <property type="entry name" value="SpaA"/>
    <property type="match status" value="1"/>
</dbReference>
<dbReference type="InterPro" id="IPR041033">
    <property type="entry name" value="SpaA_PFL_dom_1"/>
</dbReference>
<keyword evidence="2" id="KW-1133">Transmembrane helix</keyword>
<dbReference type="InterPro" id="IPR013783">
    <property type="entry name" value="Ig-like_fold"/>
</dbReference>
<dbReference type="RefSeq" id="WP_021420984.1">
    <property type="nucleotide sequence ID" value="NZ_CACRTE010000020.1"/>
</dbReference>
<evidence type="ECO:0000256" key="2">
    <source>
        <dbReference type="SAM" id="Phobius"/>
    </source>
</evidence>
<proteinExistence type="predicted"/>
<dbReference type="AlphaFoldDB" id="A0A6N2U543"/>
<name>A0A6N2U543_CLOIN</name>
<feature type="domain" description="SpaA-like prealbumin fold" evidence="3">
    <location>
        <begin position="410"/>
        <end position="514"/>
    </location>
</feature>
<sequence length="617" mass="68414">MNKKNVMKYLGIPALATGMLLSGALPALTITSLVIHAAQEITTPGGIVDLKQGGAAITIEANDGQSLVGKRFRLYQLFSVKNAAHLESVNYTWTPAYKDVLQKVIGKRLNKPAKDVTEYEAVDYIQSLNHHKVEGAATEQKLEGRYSEFRYFIEEVTTELRAQKKQGTDIHITETMDNGNIRFDGLEFGYYITDEISDNAGTHSASSLCMVNTANPNASVQIKSDYPSITKKILEDDHKEEIGSGGWNDIADYEIGQTVPYRYDTAVPDMNGYHSYYFAFHDKMDKALTFDPDTVKIQIMDGKKTYDVDPSEYNILENVGGTTFKIEIEDLKKIVDREFPEGMNKDKKNVYGQKIVLRYDAKLNDEAAKDTGRPGFENSVKLEFSNDPDADGVGKTGETPWDTVVCFTYKLNVSKVNDHDAPLKDARFRLYSDADCTKEVYLKRTPDGYNVINRDAAGGNDHDGGTQPNEAVEIVTPLDGNFTIYGLDQGVYYLSEVEAPNGYRRLLDPIVLTVRPTYTNDRNSYVAGEGATDKILQKLEATAHFKEFYDGATSEKDNKLETDATQGSMNLTVVNKVGSKLPVTGSQLTIVMVALGAGLMIAGYGIHRKRSHVDDGK</sequence>
<dbReference type="NCBIfam" id="TIGR01167">
    <property type="entry name" value="LPXTG_anchor"/>
    <property type="match status" value="1"/>
</dbReference>
<evidence type="ECO:0000259" key="3">
    <source>
        <dbReference type="Pfam" id="PF17802"/>
    </source>
</evidence>
<dbReference type="EMBL" id="CACRTE010000020">
    <property type="protein sequence ID" value="VYT10626.1"/>
    <property type="molecule type" value="Genomic_DNA"/>
</dbReference>
<gene>
    <name evidence="4" type="ORF">CILFYP12_01542</name>
</gene>
<dbReference type="InterPro" id="IPR026466">
    <property type="entry name" value="Fim_isopep_form_D2_dom"/>
</dbReference>
<keyword evidence="2" id="KW-0812">Transmembrane</keyword>
<protein>
    <submittedName>
        <fullName evidence="4">Cna protein B-type domain protein</fullName>
    </submittedName>
</protein>
<dbReference type="NCBIfam" id="TIGR04226">
    <property type="entry name" value="RrgB_K2N_iso_D2"/>
    <property type="match status" value="1"/>
</dbReference>
<evidence type="ECO:0000313" key="4">
    <source>
        <dbReference type="EMBL" id="VYT10626.1"/>
    </source>
</evidence>
<accession>A0A6N2U543</accession>
<reference evidence="4" key="1">
    <citation type="submission" date="2019-11" db="EMBL/GenBank/DDBJ databases">
        <authorList>
            <person name="Feng L."/>
        </authorList>
    </citation>
    <scope>NUCLEOTIDE SEQUENCE</scope>
    <source>
        <strain evidence="4">CinnocuumLFYP12</strain>
    </source>
</reference>
<feature type="region of interest" description="Disordered" evidence="1">
    <location>
        <begin position="370"/>
        <end position="395"/>
    </location>
</feature>
<keyword evidence="2" id="KW-0472">Membrane</keyword>
<evidence type="ECO:0000256" key="1">
    <source>
        <dbReference type="SAM" id="MobiDB-lite"/>
    </source>
</evidence>
<organism evidence="4">
    <name type="scientific">Clostridium innocuum</name>
    <dbReference type="NCBI Taxonomy" id="1522"/>
    <lineage>
        <taxon>Bacteria</taxon>
        <taxon>Bacillati</taxon>
        <taxon>Bacillota</taxon>
        <taxon>Clostridia</taxon>
        <taxon>Eubacteriales</taxon>
        <taxon>Clostridiaceae</taxon>
        <taxon>Clostridium</taxon>
    </lineage>
</organism>
<dbReference type="Gene3D" id="2.60.40.10">
    <property type="entry name" value="Immunoglobulins"/>
    <property type="match status" value="1"/>
</dbReference>
<dbReference type="Gene3D" id="2.60.40.740">
    <property type="match status" value="1"/>
</dbReference>
<feature type="transmembrane region" description="Helical" evidence="2">
    <location>
        <begin position="588"/>
        <end position="607"/>
    </location>
</feature>